<reference evidence="9" key="1">
    <citation type="journal article" date="2011" name="PLoS Biol.">
        <title>Gene gain and loss during evolution of obligate parasitism in the white rust pathogen of Arabidopsis thaliana.</title>
        <authorList>
            <person name="Kemen E."/>
            <person name="Gardiner A."/>
            <person name="Schultz-Larsen T."/>
            <person name="Kemen A.C."/>
            <person name="Balmuth A.L."/>
            <person name="Robert-Seilaniantz A."/>
            <person name="Bailey K."/>
            <person name="Holub E."/>
            <person name="Studholme D.J."/>
            <person name="Maclean D."/>
            <person name="Jones J.D."/>
        </authorList>
    </citation>
    <scope>NUCLEOTIDE SEQUENCE</scope>
</reference>
<evidence type="ECO:0000313" key="9">
    <source>
        <dbReference type="EMBL" id="CCA17175.1"/>
    </source>
</evidence>
<dbReference type="GO" id="GO:0051028">
    <property type="term" value="P:mRNA transport"/>
    <property type="evidence" value="ECO:0007669"/>
    <property type="project" value="UniProtKB-KW"/>
</dbReference>
<keyword evidence="6" id="KW-0906">Nuclear pore complex</keyword>
<keyword evidence="3" id="KW-0509">mRNA transport</keyword>
<comment type="subcellular location">
    <subcellularLocation>
        <location evidence="1">Nucleus</location>
        <location evidence="1">Nuclear pore complex</location>
    </subcellularLocation>
</comment>
<dbReference type="GO" id="GO:0017056">
    <property type="term" value="F:structural constituent of nuclear pore"/>
    <property type="evidence" value="ECO:0007669"/>
    <property type="project" value="InterPro"/>
</dbReference>
<feature type="compositionally biased region" description="Basic residues" evidence="8">
    <location>
        <begin position="471"/>
        <end position="482"/>
    </location>
</feature>
<accession>F0W7S3</accession>
<evidence type="ECO:0000256" key="8">
    <source>
        <dbReference type="SAM" id="MobiDB-lite"/>
    </source>
</evidence>
<evidence type="ECO:0000256" key="7">
    <source>
        <dbReference type="ARBA" id="ARBA00023242"/>
    </source>
</evidence>
<feature type="compositionally biased region" description="Low complexity" evidence="8">
    <location>
        <begin position="457"/>
        <end position="467"/>
    </location>
</feature>
<dbReference type="InterPro" id="IPR024882">
    <property type="entry name" value="NUP58/p45/49"/>
</dbReference>
<sequence length="482" mass="53006">MKTSRESMRLCSEAFNKNNSVSTFCLENTICIAMSFSFSSTPNSSGFQFGNPSNASSAPSGSALTSKPFAFGSTWNANPATTTPTFASPFGFNTSTPSTGNTFYGTPTPQPPITLETLFEDLPNDVKENIIAFQAFLKEQDQLEIFLQSISSENLVQLKKRLSDLTQMVQSRQHILARQNTSAHHIGKDVKHTVLQVDEASLILRSNMDKQNGSTTLVAQIARNVHTPSPFYWKLYESFENRMSHLKQQIEELQLCIQSDEMIRCNSPNDSNIIQSNTGQIDSQSITNDSFHDIFVQQNAALMKVASLVAIIHERNEKLRDRFLANMKQDYIKHGDAIAAETFKNPFEQSQKRNLAEQERRQMLDTIRFKTTVAPSLLNVSQPPAVNMIASTSNSFTNPSTTTPNVFGSVSAPTLNAPTKHVTFDFGTSAPAATTTPSFGFGTNPIGCTVPVTGAGSSSSSLFSSSLTDKKSKRSTRSKTRR</sequence>
<keyword evidence="2" id="KW-0813">Transport</keyword>
<dbReference type="PANTHER" id="PTHR13437">
    <property type="entry name" value="NUCLEOPORIN P58/P45 NUCLEOPORIN-LIKE PROTEIN 1"/>
    <property type="match status" value="1"/>
</dbReference>
<dbReference type="GO" id="GO:0008139">
    <property type="term" value="F:nuclear localization sequence binding"/>
    <property type="evidence" value="ECO:0007669"/>
    <property type="project" value="InterPro"/>
</dbReference>
<dbReference type="GO" id="GO:0015031">
    <property type="term" value="P:protein transport"/>
    <property type="evidence" value="ECO:0007669"/>
    <property type="project" value="UniProtKB-KW"/>
</dbReference>
<dbReference type="GO" id="GO:0005643">
    <property type="term" value="C:nuclear pore"/>
    <property type="evidence" value="ECO:0007669"/>
    <property type="project" value="UniProtKB-SubCell"/>
</dbReference>
<evidence type="ECO:0000256" key="2">
    <source>
        <dbReference type="ARBA" id="ARBA00022448"/>
    </source>
</evidence>
<evidence type="ECO:0000256" key="1">
    <source>
        <dbReference type="ARBA" id="ARBA00004567"/>
    </source>
</evidence>
<gene>
    <name evidence="9" type="primary">AlNc14C31G2876</name>
    <name evidence="9" type="ORF">ALNC14_033180</name>
</gene>
<evidence type="ECO:0000256" key="3">
    <source>
        <dbReference type="ARBA" id="ARBA00022816"/>
    </source>
</evidence>
<proteinExistence type="predicted"/>
<dbReference type="Gene3D" id="6.10.140.1350">
    <property type="match status" value="1"/>
</dbReference>
<keyword evidence="4" id="KW-0653">Protein transport</keyword>
<keyword evidence="7" id="KW-0539">Nucleus</keyword>
<reference evidence="9" key="2">
    <citation type="submission" date="2011-02" db="EMBL/GenBank/DDBJ databases">
        <authorList>
            <person name="MacLean D."/>
        </authorList>
    </citation>
    <scope>NUCLEOTIDE SEQUENCE</scope>
</reference>
<name>F0W7S3_9STRA</name>
<dbReference type="HOGENOM" id="CLU_038325_0_0_1"/>
<evidence type="ECO:0000256" key="5">
    <source>
        <dbReference type="ARBA" id="ARBA00023010"/>
    </source>
</evidence>
<evidence type="ECO:0000256" key="6">
    <source>
        <dbReference type="ARBA" id="ARBA00023132"/>
    </source>
</evidence>
<keyword evidence="5" id="KW-0811">Translocation</keyword>
<organism evidence="9">
    <name type="scientific">Albugo laibachii Nc14</name>
    <dbReference type="NCBI Taxonomy" id="890382"/>
    <lineage>
        <taxon>Eukaryota</taxon>
        <taxon>Sar</taxon>
        <taxon>Stramenopiles</taxon>
        <taxon>Oomycota</taxon>
        <taxon>Peronosporomycetes</taxon>
        <taxon>Albuginales</taxon>
        <taxon>Albuginaceae</taxon>
        <taxon>Albugo</taxon>
    </lineage>
</organism>
<protein>
    <submittedName>
        <fullName evidence="9">Uncharacterized protein AlNc14C31G2876</fullName>
    </submittedName>
</protein>
<dbReference type="AlphaFoldDB" id="F0W7S3"/>
<dbReference type="EMBL" id="FR824076">
    <property type="protein sequence ID" value="CCA17175.1"/>
    <property type="molecule type" value="Genomic_DNA"/>
</dbReference>
<dbReference type="PANTHER" id="PTHR13437:SF2">
    <property type="entry name" value="NUCLEOPORIN P58_P45"/>
    <property type="match status" value="1"/>
</dbReference>
<feature type="region of interest" description="Disordered" evidence="8">
    <location>
        <begin position="455"/>
        <end position="482"/>
    </location>
</feature>
<evidence type="ECO:0000256" key="4">
    <source>
        <dbReference type="ARBA" id="ARBA00022927"/>
    </source>
</evidence>